<accession>A0ABT5T9E7</accession>
<feature type="domain" description="Flp pilus assembly protein RcpC/CpaB" evidence="1">
    <location>
        <begin position="123"/>
        <end position="224"/>
    </location>
</feature>
<sequence>MRLLFAAILLAGLGLAGFAVYQTQQYVGQMERELVAARSAQSAGPETVEIYLTSRNLRYGERMVPADLITAPFPANAVPVGSFTDIDAIFPDGIAHRTVLRAMDTREPLLTSKLTEPGKEAGITSHLTPGKRAFTIDVNHTSGVAGFLRPGDHVDVFWTGRSRESGEMTSLIEPRMRIIAVDQSADMERRSEATLARNVTVEALPEQAAALAQAQSSGRLSLALVGINDDSISGAIEMTQDRLLGVVREEHVAVEPERTCHVRTRRGNQLVLIETPCTN</sequence>
<proteinExistence type="predicted"/>
<evidence type="ECO:0000313" key="3">
    <source>
        <dbReference type="Proteomes" id="UP001431784"/>
    </source>
</evidence>
<dbReference type="CDD" id="cd11614">
    <property type="entry name" value="SAF_CpaB_FlgA_like"/>
    <property type="match status" value="1"/>
</dbReference>
<dbReference type="InterPro" id="IPR017592">
    <property type="entry name" value="Pilus_assmbl_Flp-typ_CpaB"/>
</dbReference>
<protein>
    <submittedName>
        <fullName evidence="2">Flp pilus assembly protein CpaB</fullName>
    </submittedName>
</protein>
<organism evidence="2 3">
    <name type="scientific">Roseinatronobacter alkalisoli</name>
    <dbReference type="NCBI Taxonomy" id="3028235"/>
    <lineage>
        <taxon>Bacteria</taxon>
        <taxon>Pseudomonadati</taxon>
        <taxon>Pseudomonadota</taxon>
        <taxon>Alphaproteobacteria</taxon>
        <taxon>Rhodobacterales</taxon>
        <taxon>Paracoccaceae</taxon>
        <taxon>Roseinatronobacter</taxon>
    </lineage>
</organism>
<dbReference type="Pfam" id="PF16976">
    <property type="entry name" value="RcpC"/>
    <property type="match status" value="1"/>
</dbReference>
<evidence type="ECO:0000259" key="1">
    <source>
        <dbReference type="Pfam" id="PF16976"/>
    </source>
</evidence>
<dbReference type="Proteomes" id="UP001431784">
    <property type="component" value="Unassembled WGS sequence"/>
</dbReference>
<evidence type="ECO:0000313" key="2">
    <source>
        <dbReference type="EMBL" id="MDD7971745.1"/>
    </source>
</evidence>
<dbReference type="RefSeq" id="WP_274352422.1">
    <property type="nucleotide sequence ID" value="NZ_JAQZSM010000009.1"/>
</dbReference>
<dbReference type="NCBIfam" id="TIGR03177">
    <property type="entry name" value="pilus_cpaB"/>
    <property type="match status" value="1"/>
</dbReference>
<gene>
    <name evidence="2" type="primary">cpaB</name>
    <name evidence="2" type="ORF">PUT78_11590</name>
</gene>
<comment type="caution">
    <text evidence="2">The sequence shown here is derived from an EMBL/GenBank/DDBJ whole genome shotgun (WGS) entry which is preliminary data.</text>
</comment>
<reference evidence="2" key="1">
    <citation type="submission" date="2023-02" db="EMBL/GenBank/DDBJ databases">
        <title>Description of Roseinatronobacter alkalisoli sp. nov., an alkaliphilic bacerium isolated from soda soil.</title>
        <authorList>
            <person name="Wei W."/>
        </authorList>
    </citation>
    <scope>NUCLEOTIDE SEQUENCE</scope>
    <source>
        <strain evidence="2">HJB301</strain>
    </source>
</reference>
<dbReference type="EMBL" id="JAQZSM010000009">
    <property type="protein sequence ID" value="MDD7971745.1"/>
    <property type="molecule type" value="Genomic_DNA"/>
</dbReference>
<keyword evidence="3" id="KW-1185">Reference proteome</keyword>
<name>A0ABT5T9E7_9RHOB</name>
<dbReference type="InterPro" id="IPR031571">
    <property type="entry name" value="RcpC_dom"/>
</dbReference>